<dbReference type="Proteomes" id="UP000565262">
    <property type="component" value="Unassembled WGS sequence"/>
</dbReference>
<protein>
    <submittedName>
        <fullName evidence="1">Uncharacterized protein</fullName>
    </submittedName>
</protein>
<dbReference type="InterPro" id="IPR012334">
    <property type="entry name" value="Pectin_lyas_fold"/>
</dbReference>
<dbReference type="Gene3D" id="2.160.20.10">
    <property type="entry name" value="Single-stranded right-handed beta-helix, Pectin lyase-like"/>
    <property type="match status" value="1"/>
</dbReference>
<dbReference type="EMBL" id="JACJFM010000004">
    <property type="protein sequence ID" value="MBB1485896.1"/>
    <property type="molecule type" value="Genomic_DNA"/>
</dbReference>
<dbReference type="SUPFAM" id="SSF51126">
    <property type="entry name" value="Pectin lyase-like"/>
    <property type="match status" value="1"/>
</dbReference>
<evidence type="ECO:0000313" key="1">
    <source>
        <dbReference type="EMBL" id="MBB1485896.1"/>
    </source>
</evidence>
<accession>A0A839INP2</accession>
<gene>
    <name evidence="1" type="ORF">H4O21_04620</name>
</gene>
<proteinExistence type="predicted"/>
<name>A0A839INP2_9GAMM</name>
<sequence>MTDITINSTTLTFPKIWYCNAETGDDFDTGDGSASAPFKTLARCNELASAGDAIKLQAVSDPETYRYPANFKLEKNISFIGEENKAIIGANDSESFFSSSNAGLIRFYQCTFKGKEGFRSCSQDSVIECYACVTDLNISAWGYPYGALDNLRFFNCLVLGAKGENAYENGVRDHATFYDSVILATQGLAGYGDIRLVRSWVNGQFFTDSVEGAFTPMTFDENYSINGDYTLTSGFSSGHSDVGVYSGDFSWDGNGASNPVMSFLFRNASGAAFKYDAGSFVQVNASEPTETDFITHGMNSIPDISISELAAWEPSGQFALEYYDSGADSNSVKQLRITSVPKARIALPKNTISVSGVSELNGINIVQNLAATGASRFVVSVDGSSWKAWNGSSWVDLNALAVDQNSADYLMANGMTEAQVAALSWTELQQLYTGNPTAIAVAYAVEAKAINDTAEIDHVELTVTHSGQKWVRDHGQIELEITGSHFTATPAINCTYKVNYQDAI</sequence>
<dbReference type="InterPro" id="IPR011050">
    <property type="entry name" value="Pectin_lyase_fold/virulence"/>
</dbReference>
<organism evidence="1 2">
    <name type="scientific">Oceanospirillum sediminis</name>
    <dbReference type="NCBI Taxonomy" id="2760088"/>
    <lineage>
        <taxon>Bacteria</taxon>
        <taxon>Pseudomonadati</taxon>
        <taxon>Pseudomonadota</taxon>
        <taxon>Gammaproteobacteria</taxon>
        <taxon>Oceanospirillales</taxon>
        <taxon>Oceanospirillaceae</taxon>
        <taxon>Oceanospirillum</taxon>
    </lineage>
</organism>
<dbReference type="AlphaFoldDB" id="A0A839INP2"/>
<comment type="caution">
    <text evidence="1">The sequence shown here is derived from an EMBL/GenBank/DDBJ whole genome shotgun (WGS) entry which is preliminary data.</text>
</comment>
<reference evidence="1 2" key="1">
    <citation type="submission" date="2020-08" db="EMBL/GenBank/DDBJ databases">
        <title>Oceanospirillum sp. nov. isolated from marine sediment.</title>
        <authorList>
            <person name="Ji X."/>
        </authorList>
    </citation>
    <scope>NUCLEOTIDE SEQUENCE [LARGE SCALE GENOMIC DNA]</scope>
    <source>
        <strain evidence="1 2">D5</strain>
    </source>
</reference>
<keyword evidence="2" id="KW-1185">Reference proteome</keyword>
<dbReference type="RefSeq" id="WP_182807682.1">
    <property type="nucleotide sequence ID" value="NZ_JACJFM010000004.1"/>
</dbReference>
<evidence type="ECO:0000313" key="2">
    <source>
        <dbReference type="Proteomes" id="UP000565262"/>
    </source>
</evidence>